<dbReference type="EMBL" id="UYRV01135593">
    <property type="protein sequence ID" value="VDN38817.1"/>
    <property type="molecule type" value="Genomic_DNA"/>
</dbReference>
<gene>
    <name evidence="1" type="ORF">CGOC_LOCUS13823</name>
</gene>
<keyword evidence="2" id="KW-1185">Reference proteome</keyword>
<sequence length="68" mass="8135">MKALSRLRTFANPLGSQPCCRHRFQFIPIHSKWSRRPFGDCRCFPRRWRRVRGGSSQSVWNGPMYHET</sequence>
<accession>A0A3P7NZL1</accession>
<name>A0A3P7NZL1_CYLGO</name>
<evidence type="ECO:0000313" key="1">
    <source>
        <dbReference type="EMBL" id="VDN38817.1"/>
    </source>
</evidence>
<evidence type="ECO:0000313" key="2">
    <source>
        <dbReference type="Proteomes" id="UP000271889"/>
    </source>
</evidence>
<protein>
    <submittedName>
        <fullName evidence="1">Uncharacterized protein</fullName>
    </submittedName>
</protein>
<organism evidence="1 2">
    <name type="scientific">Cylicostephanus goldi</name>
    <name type="common">Nematode worm</name>
    <dbReference type="NCBI Taxonomy" id="71465"/>
    <lineage>
        <taxon>Eukaryota</taxon>
        <taxon>Metazoa</taxon>
        <taxon>Ecdysozoa</taxon>
        <taxon>Nematoda</taxon>
        <taxon>Chromadorea</taxon>
        <taxon>Rhabditida</taxon>
        <taxon>Rhabditina</taxon>
        <taxon>Rhabditomorpha</taxon>
        <taxon>Strongyloidea</taxon>
        <taxon>Strongylidae</taxon>
        <taxon>Cylicostephanus</taxon>
    </lineage>
</organism>
<dbReference type="AlphaFoldDB" id="A0A3P7NZL1"/>
<reference evidence="1 2" key="1">
    <citation type="submission" date="2018-11" db="EMBL/GenBank/DDBJ databases">
        <authorList>
            <consortium name="Pathogen Informatics"/>
        </authorList>
    </citation>
    <scope>NUCLEOTIDE SEQUENCE [LARGE SCALE GENOMIC DNA]</scope>
</reference>
<dbReference type="Proteomes" id="UP000271889">
    <property type="component" value="Unassembled WGS sequence"/>
</dbReference>
<proteinExistence type="predicted"/>